<feature type="compositionally biased region" description="Polar residues" evidence="1">
    <location>
        <begin position="391"/>
        <end position="420"/>
    </location>
</feature>
<comment type="caution">
    <text evidence="2">The sequence shown here is derived from an EMBL/GenBank/DDBJ whole genome shotgun (WGS) entry which is preliminary data.</text>
</comment>
<feature type="compositionally biased region" description="Acidic residues" evidence="1">
    <location>
        <begin position="298"/>
        <end position="307"/>
    </location>
</feature>
<feature type="region of interest" description="Disordered" evidence="1">
    <location>
        <begin position="379"/>
        <end position="420"/>
    </location>
</feature>
<dbReference type="EMBL" id="JAWDGP010007074">
    <property type="protein sequence ID" value="KAK3730508.1"/>
    <property type="molecule type" value="Genomic_DNA"/>
</dbReference>
<dbReference type="AlphaFoldDB" id="A0AAE1CRI2"/>
<organism evidence="2 3">
    <name type="scientific">Elysia crispata</name>
    <name type="common">lettuce slug</name>
    <dbReference type="NCBI Taxonomy" id="231223"/>
    <lineage>
        <taxon>Eukaryota</taxon>
        <taxon>Metazoa</taxon>
        <taxon>Spiralia</taxon>
        <taxon>Lophotrochozoa</taxon>
        <taxon>Mollusca</taxon>
        <taxon>Gastropoda</taxon>
        <taxon>Heterobranchia</taxon>
        <taxon>Euthyneura</taxon>
        <taxon>Panpulmonata</taxon>
        <taxon>Sacoglossa</taxon>
        <taxon>Placobranchoidea</taxon>
        <taxon>Plakobranchidae</taxon>
        <taxon>Elysia</taxon>
    </lineage>
</organism>
<evidence type="ECO:0000313" key="3">
    <source>
        <dbReference type="Proteomes" id="UP001283361"/>
    </source>
</evidence>
<reference evidence="2" key="1">
    <citation type="journal article" date="2023" name="G3 (Bethesda)">
        <title>A reference genome for the long-term kleptoplast-retaining sea slug Elysia crispata morphotype clarki.</title>
        <authorList>
            <person name="Eastman K.E."/>
            <person name="Pendleton A.L."/>
            <person name="Shaikh M.A."/>
            <person name="Suttiyut T."/>
            <person name="Ogas R."/>
            <person name="Tomko P."/>
            <person name="Gavelis G."/>
            <person name="Widhalm J.R."/>
            <person name="Wisecaver J.H."/>
        </authorList>
    </citation>
    <scope>NUCLEOTIDE SEQUENCE</scope>
    <source>
        <strain evidence="2">ECLA1</strain>
    </source>
</reference>
<feature type="compositionally biased region" description="Acidic residues" evidence="1">
    <location>
        <begin position="245"/>
        <end position="256"/>
    </location>
</feature>
<evidence type="ECO:0000256" key="1">
    <source>
        <dbReference type="SAM" id="MobiDB-lite"/>
    </source>
</evidence>
<keyword evidence="3" id="KW-1185">Reference proteome</keyword>
<feature type="region of interest" description="Disordered" evidence="1">
    <location>
        <begin position="84"/>
        <end position="340"/>
    </location>
</feature>
<feature type="compositionally biased region" description="Polar residues" evidence="1">
    <location>
        <begin position="120"/>
        <end position="129"/>
    </location>
</feature>
<sequence length="420" mass="43451">MTSSGTSAAAAAPPVAPAPGQPLSPGSGAAAMPREQLKIMAAEMNTILTKLMGAMNVGAEERHRLRQELAEAQERLSALKELQRQMTEAGVVPPDRIPLESSSLEDEDADIPRALVMSTADPSTTTQLNAGAAPGNSSKELEELQPTSETALKSSTSSSPPASPMPSLEASIEPVAAAVTAVPPPPPLGSNPEQQEQQQDTQEVDGGLVHHGIQETTQLEESVEALAPTSTPTNVVGAVEVSMKEDEDDEDDDDNNEVSVKDLPLPDVNLPVGTVEEEEEEQGVVAGSRPSSSLLDVVDLDDSDSETEGGSSTVGGGSLLASTIEDPAGEEEGEEEYVDAEDEDALLRKITASSLLSSSLLSSALASPSDVDTEIITVAGEEGNNNKDDVGSSNVDNSAGDTDQHGSSSVDRDTTSPIEI</sequence>
<feature type="compositionally biased region" description="Low complexity" evidence="1">
    <location>
        <begin position="147"/>
        <end position="181"/>
    </location>
</feature>
<name>A0AAE1CRI2_9GAST</name>
<gene>
    <name evidence="2" type="ORF">RRG08_018497</name>
</gene>
<proteinExistence type="predicted"/>
<accession>A0AAE1CRI2</accession>
<feature type="compositionally biased region" description="Acidic residues" evidence="1">
    <location>
        <begin position="327"/>
        <end position="340"/>
    </location>
</feature>
<evidence type="ECO:0000313" key="2">
    <source>
        <dbReference type="EMBL" id="KAK3730508.1"/>
    </source>
</evidence>
<dbReference type="Proteomes" id="UP001283361">
    <property type="component" value="Unassembled WGS sequence"/>
</dbReference>
<protein>
    <submittedName>
        <fullName evidence="2">Uncharacterized protein</fullName>
    </submittedName>
</protein>
<feature type="region of interest" description="Disordered" evidence="1">
    <location>
        <begin position="1"/>
        <end position="31"/>
    </location>
</feature>